<gene>
    <name evidence="2" type="ORF">DW016_12630</name>
</gene>
<keyword evidence="1" id="KW-0732">Signal</keyword>
<dbReference type="RefSeq" id="WP_024733959.1">
    <property type="nucleotide sequence ID" value="NZ_BAABYU010000001.1"/>
</dbReference>
<evidence type="ECO:0000313" key="3">
    <source>
        <dbReference type="Proteomes" id="UP000261080"/>
    </source>
</evidence>
<sequence length="179" mass="20157">MRRIYRKMRVALLSFCVLTAVLSTGCSAEETGQSEISEEVYQLGNQEIQIDLSDRFECTKQSASEIVLDGKVGEIKMEYLGEGISSESFPKSEQECAALYEDVIGGTSYQIEEFQSYDNEGLYYATIRYDLENEIRYLIASGKFGADYGCQIFAVLNTGNRETAEEIQNAIYNVKVFSE</sequence>
<dbReference type="GeneID" id="97194373"/>
<comment type="caution">
    <text evidence="2">The sequence shown here is derived from an EMBL/GenBank/DDBJ whole genome shotgun (WGS) entry which is preliminary data.</text>
</comment>
<organism evidence="2 3">
    <name type="scientific">Sellimonas intestinalis</name>
    <dbReference type="NCBI Taxonomy" id="1653434"/>
    <lineage>
        <taxon>Bacteria</taxon>
        <taxon>Bacillati</taxon>
        <taxon>Bacillota</taxon>
        <taxon>Clostridia</taxon>
        <taxon>Lachnospirales</taxon>
        <taxon>Lachnospiraceae</taxon>
        <taxon>Sellimonas</taxon>
    </lineage>
</organism>
<proteinExistence type="predicted"/>
<dbReference type="EMBL" id="QVLX01000008">
    <property type="protein sequence ID" value="RGE85360.1"/>
    <property type="molecule type" value="Genomic_DNA"/>
</dbReference>
<dbReference type="Proteomes" id="UP000261080">
    <property type="component" value="Unassembled WGS sequence"/>
</dbReference>
<protein>
    <recommendedName>
        <fullName evidence="4">Lipoprotein</fullName>
    </recommendedName>
</protein>
<name>A0A3E3JZK0_9FIRM</name>
<accession>A0A3E3JZK0</accession>
<dbReference type="OrthoDB" id="2087054at2"/>
<evidence type="ECO:0000256" key="1">
    <source>
        <dbReference type="SAM" id="SignalP"/>
    </source>
</evidence>
<keyword evidence="3" id="KW-1185">Reference proteome</keyword>
<evidence type="ECO:0000313" key="2">
    <source>
        <dbReference type="EMBL" id="RGE85360.1"/>
    </source>
</evidence>
<feature type="chain" id="PRO_5038946867" description="Lipoprotein" evidence="1">
    <location>
        <begin position="29"/>
        <end position="179"/>
    </location>
</feature>
<dbReference type="AlphaFoldDB" id="A0A3E3JZK0"/>
<feature type="signal peptide" evidence="1">
    <location>
        <begin position="1"/>
        <end position="28"/>
    </location>
</feature>
<dbReference type="PROSITE" id="PS51257">
    <property type="entry name" value="PROKAR_LIPOPROTEIN"/>
    <property type="match status" value="1"/>
</dbReference>
<evidence type="ECO:0008006" key="4">
    <source>
        <dbReference type="Google" id="ProtNLM"/>
    </source>
</evidence>
<reference evidence="2 3" key="1">
    <citation type="submission" date="2018-08" db="EMBL/GenBank/DDBJ databases">
        <title>A genome reference for cultivated species of the human gut microbiota.</title>
        <authorList>
            <person name="Zou Y."/>
            <person name="Xue W."/>
            <person name="Luo G."/>
        </authorList>
    </citation>
    <scope>NUCLEOTIDE SEQUENCE [LARGE SCALE GENOMIC DNA]</scope>
    <source>
        <strain evidence="2 3">AF37-2AT</strain>
    </source>
</reference>